<dbReference type="EMBL" id="AYXG01000099">
    <property type="protein sequence ID" value="EWC61945.1"/>
    <property type="molecule type" value="Genomic_DNA"/>
</dbReference>
<sequence>MTLASRDRTDLPEGAMLLDCTIRDGSYAVDFQFEDDFAVELLAGLGETSVPLVEIGHGLGLEAERAGVRACSIADERWCEIAGSTLGDKQWGMFAQPSFTRVSSIAAMCDRGMSFVRVGMEAEKVADNLGYLDEVADACPRVYLNLMKTSDTALDRLLPMLEGVRDDLAGVYVVDSHGTMLPADVRAYVSAVARHFATVGFHGHNNLGMANVNSITALQSGALIADGTLNGIGRGAGNAELESLAGIIAKTDRDRFGYRQLARLAEFCRANMRVVPEDRTMQVFGGVIGIHSGYFPLVSELSEKTATDPAVLMETAAGLTDHSPTKDHFHRAAALLAHRAAA</sequence>
<dbReference type="EC" id="4.1.3.39" evidence="3"/>
<organism evidence="3 4">
    <name type="scientific">Actinokineospora spheciospongiae</name>
    <dbReference type="NCBI Taxonomy" id="909613"/>
    <lineage>
        <taxon>Bacteria</taxon>
        <taxon>Bacillati</taxon>
        <taxon>Actinomycetota</taxon>
        <taxon>Actinomycetes</taxon>
        <taxon>Pseudonocardiales</taxon>
        <taxon>Pseudonocardiaceae</taxon>
        <taxon>Actinokineospora</taxon>
    </lineage>
</organism>
<dbReference type="Gene3D" id="3.20.20.70">
    <property type="entry name" value="Aldolase class I"/>
    <property type="match status" value="1"/>
</dbReference>
<accession>W7IM10</accession>
<comment type="caution">
    <text evidence="3">The sequence shown here is derived from an EMBL/GenBank/DDBJ whole genome shotgun (WGS) entry which is preliminary data.</text>
</comment>
<keyword evidence="1" id="KW-0464">Manganese</keyword>
<dbReference type="PANTHER" id="PTHR10277">
    <property type="entry name" value="HOMOCITRATE SYNTHASE-RELATED"/>
    <property type="match status" value="1"/>
</dbReference>
<dbReference type="PROSITE" id="PS50991">
    <property type="entry name" value="PYR_CT"/>
    <property type="match status" value="1"/>
</dbReference>
<dbReference type="GO" id="GO:0009098">
    <property type="term" value="P:L-leucine biosynthetic process"/>
    <property type="evidence" value="ECO:0007669"/>
    <property type="project" value="TreeGrafter"/>
</dbReference>
<protein>
    <submittedName>
        <fullName evidence="3">4-hydroxy-2-oxovalerate aldolase</fullName>
        <ecNumber evidence="3">4.1.3.39</ecNumber>
    </submittedName>
</protein>
<dbReference type="RefSeq" id="WP_233427562.1">
    <property type="nucleotide sequence ID" value="NZ_AYXG01000099.1"/>
</dbReference>
<keyword evidence="3" id="KW-0456">Lyase</keyword>
<dbReference type="InterPro" id="IPR050073">
    <property type="entry name" value="2-IPM_HCS-like"/>
</dbReference>
<dbReference type="InterPro" id="IPR000891">
    <property type="entry name" value="PYR_CT"/>
</dbReference>
<dbReference type="PATRIC" id="fig|909613.9.peg.2770"/>
<dbReference type="GO" id="GO:0008701">
    <property type="term" value="F:4-hydroxy-2-oxovalerate aldolase activity"/>
    <property type="evidence" value="ECO:0007669"/>
    <property type="project" value="UniProtKB-EC"/>
</dbReference>
<dbReference type="eggNOG" id="COG0119">
    <property type="taxonomic scope" value="Bacteria"/>
</dbReference>
<dbReference type="AlphaFoldDB" id="W7IM10"/>
<evidence type="ECO:0000256" key="1">
    <source>
        <dbReference type="ARBA" id="ARBA00023211"/>
    </source>
</evidence>
<dbReference type="PANTHER" id="PTHR10277:SF9">
    <property type="entry name" value="2-ISOPROPYLMALATE SYNTHASE 1, CHLOROPLASTIC-RELATED"/>
    <property type="match status" value="1"/>
</dbReference>
<dbReference type="Pfam" id="PF00682">
    <property type="entry name" value="HMGL-like"/>
    <property type="match status" value="1"/>
</dbReference>
<evidence type="ECO:0000313" key="3">
    <source>
        <dbReference type="EMBL" id="EWC61945.1"/>
    </source>
</evidence>
<evidence type="ECO:0000259" key="2">
    <source>
        <dbReference type="PROSITE" id="PS50991"/>
    </source>
</evidence>
<dbReference type="GO" id="GO:0003852">
    <property type="term" value="F:2-isopropylmalate synthase activity"/>
    <property type="evidence" value="ECO:0007669"/>
    <property type="project" value="TreeGrafter"/>
</dbReference>
<dbReference type="InterPro" id="IPR013785">
    <property type="entry name" value="Aldolase_TIM"/>
</dbReference>
<dbReference type="SUPFAM" id="SSF51569">
    <property type="entry name" value="Aldolase"/>
    <property type="match status" value="1"/>
</dbReference>
<gene>
    <name evidence="3" type="ORF">UO65_2769</name>
</gene>
<evidence type="ECO:0000313" key="4">
    <source>
        <dbReference type="Proteomes" id="UP000019277"/>
    </source>
</evidence>
<name>W7IM10_9PSEU</name>
<feature type="domain" description="Pyruvate carboxyltransferase" evidence="2">
    <location>
        <begin position="15"/>
        <end position="264"/>
    </location>
</feature>
<proteinExistence type="predicted"/>
<keyword evidence="4" id="KW-1185">Reference proteome</keyword>
<reference evidence="3 4" key="1">
    <citation type="journal article" date="2014" name="Genome Announc.">
        <title>Draft Genome Sequence of the Antitrypanosomally Active Sponge-Associated Bacterium Actinokineospora sp. Strain EG49.</title>
        <authorList>
            <person name="Harjes J."/>
            <person name="Ryu T."/>
            <person name="Abdelmohsen U.R."/>
            <person name="Moitinho-Silva L."/>
            <person name="Horn H."/>
            <person name="Ravasi T."/>
            <person name="Hentschel U."/>
        </authorList>
    </citation>
    <scope>NUCLEOTIDE SEQUENCE [LARGE SCALE GENOMIC DNA]</scope>
    <source>
        <strain evidence="3 4">EG49</strain>
    </source>
</reference>
<dbReference type="Proteomes" id="UP000019277">
    <property type="component" value="Unassembled WGS sequence"/>
</dbReference>
<dbReference type="STRING" id="909613.UO65_2769"/>